<evidence type="ECO:0000313" key="2">
    <source>
        <dbReference type="Proteomes" id="UP000295662"/>
    </source>
</evidence>
<name>A0A4R7STH7_9BACT</name>
<dbReference type="Proteomes" id="UP000295662">
    <property type="component" value="Unassembled WGS sequence"/>
</dbReference>
<sequence>MGMSFPMESPRGEDGESMGDWGLHGYDWVDGFGGALCDMLHII</sequence>
<organism evidence="1 2">
    <name type="scientific">Prosthecobacter fusiformis</name>
    <dbReference type="NCBI Taxonomy" id="48464"/>
    <lineage>
        <taxon>Bacteria</taxon>
        <taxon>Pseudomonadati</taxon>
        <taxon>Verrucomicrobiota</taxon>
        <taxon>Verrucomicrobiia</taxon>
        <taxon>Verrucomicrobiales</taxon>
        <taxon>Verrucomicrobiaceae</taxon>
        <taxon>Prosthecobacter</taxon>
    </lineage>
</organism>
<protein>
    <submittedName>
        <fullName evidence="1">Uncharacterized protein</fullName>
    </submittedName>
</protein>
<comment type="caution">
    <text evidence="1">The sequence shown here is derived from an EMBL/GenBank/DDBJ whole genome shotgun (WGS) entry which is preliminary data.</text>
</comment>
<gene>
    <name evidence="1" type="ORF">EI77_01116</name>
</gene>
<proteinExistence type="predicted"/>
<keyword evidence="2" id="KW-1185">Reference proteome</keyword>
<reference evidence="1 2" key="1">
    <citation type="submission" date="2019-03" db="EMBL/GenBank/DDBJ databases">
        <title>Genomic Encyclopedia of Archaeal and Bacterial Type Strains, Phase II (KMG-II): from individual species to whole genera.</title>
        <authorList>
            <person name="Goeker M."/>
        </authorList>
    </citation>
    <scope>NUCLEOTIDE SEQUENCE [LARGE SCALE GENOMIC DNA]</scope>
    <source>
        <strain evidence="1 2">ATCC 25309</strain>
    </source>
</reference>
<accession>A0A4R7STH7</accession>
<evidence type="ECO:0000313" key="1">
    <source>
        <dbReference type="EMBL" id="TDU81806.1"/>
    </source>
</evidence>
<dbReference type="AlphaFoldDB" id="A0A4R7STH7"/>
<dbReference type="EMBL" id="SOCA01000001">
    <property type="protein sequence ID" value="TDU81806.1"/>
    <property type="molecule type" value="Genomic_DNA"/>
</dbReference>